<gene>
    <name evidence="2" type="primary">pol</name>
</gene>
<organism evidence="2">
    <name type="scientific">Human immunodeficiency virus type 1</name>
    <name type="common">HIV-1</name>
    <dbReference type="NCBI Taxonomy" id="11676"/>
    <lineage>
        <taxon>Viruses</taxon>
        <taxon>Riboviria</taxon>
        <taxon>Pararnavirae</taxon>
        <taxon>Artverviricota</taxon>
        <taxon>Revtraviricetes</taxon>
        <taxon>Ortervirales</taxon>
        <taxon>Retroviridae</taxon>
        <taxon>Orthoretrovirinae</taxon>
        <taxon>Lentivirus</taxon>
        <taxon>Lentivirus humimdef1</taxon>
    </lineage>
</organism>
<feature type="compositionally biased region" description="Polar residues" evidence="1">
    <location>
        <begin position="18"/>
        <end position="27"/>
    </location>
</feature>
<feature type="region of interest" description="Disordered" evidence="1">
    <location>
        <begin position="1"/>
        <end position="52"/>
    </location>
</feature>
<feature type="non-terminal residue" evidence="2">
    <location>
        <position position="1"/>
    </location>
</feature>
<evidence type="ECO:0000256" key="1">
    <source>
        <dbReference type="SAM" id="MobiDB-lite"/>
    </source>
</evidence>
<reference evidence="2" key="1">
    <citation type="submission" date="2012-06" db="EMBL/GenBank/DDBJ databases">
        <authorList>
            <person name="Tongo Passo M."/>
        </authorList>
    </citation>
    <scope>NUCLEOTIDE SEQUENCE</scope>
    <source>
        <strain evidence="2">BS32</strain>
    </source>
</reference>
<feature type="non-terminal residue" evidence="2">
    <location>
        <position position="67"/>
    </location>
</feature>
<name>I6ZNP6_HV1</name>
<proteinExistence type="predicted"/>
<evidence type="ECO:0000313" key="2">
    <source>
        <dbReference type="EMBL" id="AFN81291.1"/>
    </source>
</evidence>
<protein>
    <submittedName>
        <fullName evidence="2">Pol protein</fullName>
    </submittedName>
</protein>
<organismHost>
    <name type="scientific">Homo sapiens</name>
    <name type="common">Human</name>
    <dbReference type="NCBI Taxonomy" id="9606"/>
</organismHost>
<accession>I6ZNP6</accession>
<dbReference type="EMBL" id="JX244922">
    <property type="protein sequence ID" value="AFN81291.1"/>
    <property type="molecule type" value="Genomic_RNA"/>
</dbReference>
<sequence length="67" mass="7551">FFRENLAFQQREARKLSPEQTRTNSPASRDLGDGGDTLLSLPEAGTKEQGTISSFNFPQITLWQRPL</sequence>